<reference evidence="1 2" key="1">
    <citation type="submission" date="2024-09" db="EMBL/GenBank/DDBJ databases">
        <authorList>
            <person name="Sun Q."/>
            <person name="Mori K."/>
        </authorList>
    </citation>
    <scope>NUCLEOTIDE SEQUENCE [LARGE SCALE GENOMIC DNA]</scope>
    <source>
        <strain evidence="1 2">JCM 10918</strain>
    </source>
</reference>
<comment type="caution">
    <text evidence="1">The sequence shown here is derived from an EMBL/GenBank/DDBJ whole genome shotgun (WGS) entry which is preliminary data.</text>
</comment>
<dbReference type="RefSeq" id="WP_247469781.1">
    <property type="nucleotide sequence ID" value="NZ_JBHMAR010000001.1"/>
</dbReference>
<name>A0ABV5V7T9_9ACTN</name>
<dbReference type="EMBL" id="JBHMAR010000001">
    <property type="protein sequence ID" value="MFB9733782.1"/>
    <property type="molecule type" value="Genomic_DNA"/>
</dbReference>
<evidence type="ECO:0000313" key="2">
    <source>
        <dbReference type="Proteomes" id="UP001589703"/>
    </source>
</evidence>
<keyword evidence="2" id="KW-1185">Reference proteome</keyword>
<evidence type="ECO:0000313" key="1">
    <source>
        <dbReference type="EMBL" id="MFB9733782.1"/>
    </source>
</evidence>
<sequence>MKRDAGVTGGGLKTLLAPHAEHGYEDLIEACRDIATGCPGIRSLTHLTLNSVDFAVRDAEAEPFPATRSWDDEVETEGLPAQRLVRWVLETDSVMRPLLTGELMRVLIVTRSGGMQYSRVRDGQYLVGMATDSDACRAMDDRMNPKVTEVRRLLYDQGDEMPGGSVDVAKQPLTDQVPLAMQVSTDDRDEENRLRGIWLRHLNPDDLNHAAYYRAGRSVCAGDCFEHSKPDKVLRGVAPQRRRAMYRELVTRMLNSRTELGEILAPLTGDPIERLVLDVQMGAFFMHWLDHAAGDFAVGVTAFQEQVKVAEERLGDLIHDLGRR</sequence>
<dbReference type="Proteomes" id="UP001589703">
    <property type="component" value="Unassembled WGS sequence"/>
</dbReference>
<accession>A0ABV5V7T9</accession>
<gene>
    <name evidence="1" type="ORF">ACFFRO_01225</name>
</gene>
<organism evidence="1 2">
    <name type="scientific">Streptomyces thermocoprophilus</name>
    <dbReference type="NCBI Taxonomy" id="78356"/>
    <lineage>
        <taxon>Bacteria</taxon>
        <taxon>Bacillati</taxon>
        <taxon>Actinomycetota</taxon>
        <taxon>Actinomycetes</taxon>
        <taxon>Kitasatosporales</taxon>
        <taxon>Streptomycetaceae</taxon>
        <taxon>Streptomyces</taxon>
    </lineage>
</organism>
<protein>
    <submittedName>
        <fullName evidence="1">Uncharacterized protein</fullName>
    </submittedName>
</protein>
<proteinExistence type="predicted"/>